<keyword evidence="13" id="KW-0009">Actin-binding</keyword>
<dbReference type="GO" id="GO:0042995">
    <property type="term" value="C:cell projection"/>
    <property type="evidence" value="ECO:0007669"/>
    <property type="project" value="UniProtKB-SubCell"/>
</dbReference>
<gene>
    <name evidence="19" type="ORF">Baya_6936</name>
</gene>
<evidence type="ECO:0000256" key="9">
    <source>
        <dbReference type="ARBA" id="ARBA00023175"/>
    </source>
</evidence>
<name>A0A556U3C7_BAGYA</name>
<keyword evidence="11" id="KW-0966">Cell projection</keyword>
<dbReference type="CDD" id="cd00109">
    <property type="entry name" value="Kunitz-type"/>
    <property type="match status" value="1"/>
</dbReference>
<evidence type="ECO:0000313" key="19">
    <source>
        <dbReference type="EMBL" id="TSM28154.1"/>
    </source>
</evidence>
<keyword evidence="5 13" id="KW-0547">Nucleotide-binding</keyword>
<dbReference type="Gene3D" id="3.30.505.10">
    <property type="entry name" value="SH2 domain"/>
    <property type="match status" value="1"/>
</dbReference>
<evidence type="ECO:0000256" key="1">
    <source>
        <dbReference type="ARBA" id="ARBA00004245"/>
    </source>
</evidence>
<dbReference type="CDD" id="cd22593">
    <property type="entry name" value="Kunitz_conkunitzin"/>
    <property type="match status" value="1"/>
</dbReference>
<keyword evidence="15" id="KW-0812">Transmembrane</keyword>
<feature type="binding site" evidence="13">
    <location>
        <begin position="287"/>
        <end position="294"/>
    </location>
    <ligand>
        <name>ATP</name>
        <dbReference type="ChEBI" id="CHEBI:30616"/>
    </ligand>
</feature>
<dbReference type="GO" id="GO:0030832">
    <property type="term" value="P:regulation of actin filament length"/>
    <property type="evidence" value="ECO:0007669"/>
    <property type="project" value="TreeGrafter"/>
</dbReference>
<feature type="domain" description="BPTI/Kunitz inhibitor" evidence="17">
    <location>
        <begin position="78"/>
        <end position="128"/>
    </location>
</feature>
<comment type="caution">
    <text evidence="13">Lacks conserved residue(s) required for the propagation of feature annotation.</text>
</comment>
<evidence type="ECO:0000259" key="18">
    <source>
        <dbReference type="PROSITE" id="PS51456"/>
    </source>
</evidence>
<dbReference type="PRINTS" id="PR00193">
    <property type="entry name" value="MYOSINHEAVY"/>
</dbReference>
<dbReference type="Gene3D" id="1.20.120.720">
    <property type="entry name" value="Myosin VI head, motor domain, U50 subdomain"/>
    <property type="match status" value="2"/>
</dbReference>
<evidence type="ECO:0000256" key="2">
    <source>
        <dbReference type="ARBA" id="ARBA00004316"/>
    </source>
</evidence>
<dbReference type="PROSITE" id="PS50001">
    <property type="entry name" value="SH2"/>
    <property type="match status" value="1"/>
</dbReference>
<dbReference type="PROSITE" id="PS00280">
    <property type="entry name" value="BPTI_KUNITZ_1"/>
    <property type="match status" value="1"/>
</dbReference>
<dbReference type="Gene3D" id="3.40.850.10">
    <property type="entry name" value="Kinesin motor domain"/>
    <property type="match status" value="3"/>
</dbReference>
<dbReference type="InterPro" id="IPR027417">
    <property type="entry name" value="P-loop_NTPase"/>
</dbReference>
<evidence type="ECO:0000256" key="12">
    <source>
        <dbReference type="PROSITE-ProRule" id="PRU00191"/>
    </source>
</evidence>
<evidence type="ECO:0000259" key="16">
    <source>
        <dbReference type="PROSITE" id="PS50001"/>
    </source>
</evidence>
<feature type="domain" description="Myosin motor" evidence="18">
    <location>
        <begin position="190"/>
        <end position="864"/>
    </location>
</feature>
<evidence type="ECO:0000256" key="11">
    <source>
        <dbReference type="ARBA" id="ARBA00023273"/>
    </source>
</evidence>
<keyword evidence="15" id="KW-1133">Transmembrane helix</keyword>
<keyword evidence="3" id="KW-0963">Cytoplasm</keyword>
<feature type="domain" description="SH2" evidence="16">
    <location>
        <begin position="1013"/>
        <end position="1104"/>
    </location>
</feature>
<dbReference type="Pfam" id="PF00063">
    <property type="entry name" value="Myosin_head"/>
    <property type="match status" value="2"/>
</dbReference>
<dbReference type="SMART" id="SM00252">
    <property type="entry name" value="SH2"/>
    <property type="match status" value="1"/>
</dbReference>
<dbReference type="GO" id="GO:0004867">
    <property type="term" value="F:serine-type endopeptidase inhibitor activity"/>
    <property type="evidence" value="ECO:0007669"/>
    <property type="project" value="InterPro"/>
</dbReference>
<comment type="subcellular location">
    <subcellularLocation>
        <location evidence="2">Cell projection</location>
    </subcellularLocation>
    <subcellularLocation>
        <location evidence="1">Cytoplasm</location>
        <location evidence="1">Cytoskeleton</location>
    </subcellularLocation>
</comment>
<dbReference type="GO" id="GO:0016459">
    <property type="term" value="C:myosin complex"/>
    <property type="evidence" value="ECO:0007669"/>
    <property type="project" value="UniProtKB-KW"/>
</dbReference>
<feature type="transmembrane region" description="Helical" evidence="15">
    <location>
        <begin position="149"/>
        <end position="174"/>
    </location>
</feature>
<dbReference type="SUPFAM" id="SSF55550">
    <property type="entry name" value="SH2 domain"/>
    <property type="match status" value="1"/>
</dbReference>
<evidence type="ECO:0000256" key="8">
    <source>
        <dbReference type="ARBA" id="ARBA00023157"/>
    </source>
</evidence>
<protein>
    <submittedName>
        <fullName evidence="19">Myosin-IIIa</fullName>
    </submittedName>
</protein>
<comment type="similarity">
    <text evidence="13">Belongs to the TRAFAC class myosin-kinesin ATPase superfamily. Myosin family.</text>
</comment>
<keyword evidence="20" id="KW-1185">Reference proteome</keyword>
<keyword evidence="9 13" id="KW-0505">Motor protein</keyword>
<dbReference type="GO" id="GO:0003779">
    <property type="term" value="F:actin binding"/>
    <property type="evidence" value="ECO:0007669"/>
    <property type="project" value="UniProtKB-KW"/>
</dbReference>
<evidence type="ECO:0000256" key="13">
    <source>
        <dbReference type="PROSITE-ProRule" id="PRU00782"/>
    </source>
</evidence>
<dbReference type="SUPFAM" id="SSF57362">
    <property type="entry name" value="BPTI-like"/>
    <property type="match status" value="2"/>
</dbReference>
<organism evidence="19 20">
    <name type="scientific">Bagarius yarrelli</name>
    <name type="common">Goonch</name>
    <name type="synonym">Bagrus yarrelli</name>
    <dbReference type="NCBI Taxonomy" id="175774"/>
    <lineage>
        <taxon>Eukaryota</taxon>
        <taxon>Metazoa</taxon>
        <taxon>Chordata</taxon>
        <taxon>Craniata</taxon>
        <taxon>Vertebrata</taxon>
        <taxon>Euteleostomi</taxon>
        <taxon>Actinopterygii</taxon>
        <taxon>Neopterygii</taxon>
        <taxon>Teleostei</taxon>
        <taxon>Ostariophysi</taxon>
        <taxon>Siluriformes</taxon>
        <taxon>Sisoridae</taxon>
        <taxon>Sisorinae</taxon>
        <taxon>Bagarius</taxon>
    </lineage>
</organism>
<dbReference type="Gene3D" id="4.10.410.10">
    <property type="entry name" value="Pancreatic trypsin inhibitor Kunitz domain"/>
    <property type="match status" value="2"/>
</dbReference>
<dbReference type="PROSITE" id="PS51456">
    <property type="entry name" value="MYOSIN_MOTOR"/>
    <property type="match status" value="1"/>
</dbReference>
<keyword evidence="12" id="KW-0727">SH2 domain</keyword>
<dbReference type="PRINTS" id="PR00759">
    <property type="entry name" value="BASICPTASE"/>
</dbReference>
<evidence type="ECO:0000313" key="20">
    <source>
        <dbReference type="Proteomes" id="UP000319801"/>
    </source>
</evidence>
<keyword evidence="8" id="KW-1015">Disulfide bond</keyword>
<evidence type="ECO:0000256" key="7">
    <source>
        <dbReference type="ARBA" id="ARBA00023123"/>
    </source>
</evidence>
<dbReference type="Pfam" id="PF00017">
    <property type="entry name" value="SH2"/>
    <property type="match status" value="1"/>
</dbReference>
<evidence type="ECO:0000256" key="15">
    <source>
        <dbReference type="SAM" id="Phobius"/>
    </source>
</evidence>
<comment type="caution">
    <text evidence="19">The sequence shown here is derived from an EMBL/GenBank/DDBJ whole genome shotgun (WGS) entry which is preliminary data.</text>
</comment>
<keyword evidence="4" id="KW-0677">Repeat</keyword>
<reference evidence="19 20" key="1">
    <citation type="journal article" date="2019" name="Genome Biol. Evol.">
        <title>Whole-Genome Sequencing of the Giant Devil Catfish, Bagarius yarrelli.</title>
        <authorList>
            <person name="Jiang W."/>
            <person name="Lv Y."/>
            <person name="Cheng L."/>
            <person name="Yang K."/>
            <person name="Chao B."/>
            <person name="Wang X."/>
            <person name="Li Y."/>
            <person name="Pan X."/>
            <person name="You X."/>
            <person name="Zhang Y."/>
            <person name="Yang J."/>
            <person name="Li J."/>
            <person name="Zhang X."/>
            <person name="Liu S."/>
            <person name="Sun C."/>
            <person name="Yang J."/>
            <person name="Shi Q."/>
        </authorList>
    </citation>
    <scope>NUCLEOTIDE SEQUENCE [LARGE SCALE GENOMIC DNA]</scope>
    <source>
        <strain evidence="19">JWS20170419001</strain>
        <tissue evidence="19">Muscle</tissue>
    </source>
</reference>
<evidence type="ECO:0000256" key="10">
    <source>
        <dbReference type="ARBA" id="ARBA00023212"/>
    </source>
</evidence>
<dbReference type="FunFam" id="4.10.410.10:FF:000020">
    <property type="entry name" value="Collagen, type VI, alpha 3"/>
    <property type="match status" value="1"/>
</dbReference>
<dbReference type="SUPFAM" id="SSF52540">
    <property type="entry name" value="P-loop containing nucleoside triphosphate hydrolases"/>
    <property type="match status" value="1"/>
</dbReference>
<accession>A0A556U3C7</accession>
<dbReference type="Gene3D" id="1.20.58.530">
    <property type="match status" value="2"/>
</dbReference>
<dbReference type="PANTHER" id="PTHR46256">
    <property type="entry name" value="AGAP011099-PA"/>
    <property type="match status" value="1"/>
</dbReference>
<feature type="region of interest" description="Disordered" evidence="14">
    <location>
        <begin position="905"/>
        <end position="929"/>
    </location>
</feature>
<feature type="domain" description="BPTI/Kunitz inhibitor" evidence="17">
    <location>
        <begin position="13"/>
        <end position="63"/>
    </location>
</feature>
<evidence type="ECO:0000256" key="6">
    <source>
        <dbReference type="ARBA" id="ARBA00022840"/>
    </source>
</evidence>
<dbReference type="GO" id="GO:0004674">
    <property type="term" value="F:protein serine/threonine kinase activity"/>
    <property type="evidence" value="ECO:0007669"/>
    <property type="project" value="TreeGrafter"/>
</dbReference>
<dbReference type="OrthoDB" id="6108017at2759"/>
<evidence type="ECO:0000256" key="14">
    <source>
        <dbReference type="SAM" id="MobiDB-lite"/>
    </source>
</evidence>
<proteinExistence type="inferred from homology"/>
<dbReference type="InterPro" id="IPR001609">
    <property type="entry name" value="Myosin_head_motor_dom-like"/>
</dbReference>
<evidence type="ECO:0000256" key="4">
    <source>
        <dbReference type="ARBA" id="ARBA00022737"/>
    </source>
</evidence>
<keyword evidence="10" id="KW-0206">Cytoskeleton</keyword>
<keyword evidence="15" id="KW-0472">Membrane</keyword>
<evidence type="ECO:0000259" key="17">
    <source>
        <dbReference type="PROSITE" id="PS50279"/>
    </source>
</evidence>
<dbReference type="Proteomes" id="UP000319801">
    <property type="component" value="Unassembled WGS sequence"/>
</dbReference>
<dbReference type="Gene3D" id="1.10.10.820">
    <property type="match status" value="1"/>
</dbReference>
<dbReference type="PROSITE" id="PS50279">
    <property type="entry name" value="BPTI_KUNITZ_2"/>
    <property type="match status" value="2"/>
</dbReference>
<evidence type="ECO:0000256" key="5">
    <source>
        <dbReference type="ARBA" id="ARBA00022741"/>
    </source>
</evidence>
<dbReference type="InterPro" id="IPR036860">
    <property type="entry name" value="SH2_dom_sf"/>
</dbReference>
<sequence length="1312" mass="149709">MGFVCTGALASNCTEMIDEGTGQEKLLRFYYSQLLGQCLPFFYKGEGGNRNKFATELQCVRTCSLKYHELYPEGDAVCNLKMNPGGCFARLAMYYYDSEEKVCRLFLYGGCQGNGNRFETKEDCESMCRARSGRMIGSAPNPDEQTVDVGLIVGILGGVVFAVAMIATIALVVVQSVGSIFERIMEEQSHDQEDLATLSELDEKSLLESLIRRFSQSHIYTYIGDILVAVNPFKQLPVYSKKVSEKYKCHEKSALPPHIFAVADRAYQSMLGRLATGPKNQCIVISGESGAGKTESTKLLLRQLMELCRANSQLEQQILQDRSKQHSEGRHSRQLISIANVASISFIYYVFPRLPREEALFVERIVCHVIDLSTLLLQVKGAKINEYLLEKSRVVHQDEGERNFHIFYCMLAGISSQDKEMYGLLEPTQYRYLNGRFGPDDMVKHWSEKYNEVSNAMDMVGFEEQEKVDMMTILAGILSLGNITFEPTENDALKVSGTSQGWLKASAGQFGVQEEDLMRCLTCTMSVTRGESIHRFHNQQQAEDARDSIAKAVYGRVFGWIVNKINELLTHKLDINVELSEIGILDIFGFENFAVNRFEQLCINLANEQLQYFFNHATDGNFVDKLNSKFKANPHFEVVRSHIPLFTVVHYAGKVQYNASGFLEKNRDNIPANIRTLFINSVTPLLSVLFAATISRTGTLMPRKAKMVNFVDDNFNSTRKQSVGTQFKHSLAVLMEKMFAASPHFVRCIKPNGSKLPDQVDSKLIMDQAGLILKGPQFLRYNGLLETIRIRREGFSWRPSFKEFAQRYNILRLKPDLPLDKERTSRLFFKYWHQDELARLLERLGKAAVVIQKNYRAVSSRKKYLVLLAEVKRQQQAQREREERAEEERRRQELLEQEERKKRLLVEQENKRPVSPPVPLPRKKKPQPRPRAILAAIALAPHLTPVPRPRSKQFEATPFDNDLHENSDLMTLLAQEMDEEWANEKRKKRSNTIRWFKETQARKVAKNGTFPCWFHGMITRRQAEDLLTDKPLGCFLIRVGQSREGYTLTYRGADRPRHYMIEMQSNGKYVILGEDRAHASLLDLVQYHTQVGIKPFMELLTEPCGQTCDHDPDYEELKALLGSGLSNSSNTDSRENNPQNMDHVHVEMQRLFKPPEQNPELEAGKAPVLRRVSDRYRHVDTAELQKKGDEEAEKGKPVPRLYPSIRLAMKEIQQIQQAWLPVAASIIWIFMKPISHKAPGIIEELKSIKKINLEQMDFRILLLVLCISVTSVQGAIPPCCIATARVGPRLLKKVEKFNIQKPNGRCDIEALV</sequence>
<dbReference type="InterPro" id="IPR002223">
    <property type="entry name" value="Kunitz_BPTI"/>
</dbReference>
<keyword evidence="7 13" id="KW-0518">Myosin</keyword>
<dbReference type="InterPro" id="IPR036880">
    <property type="entry name" value="Kunitz_BPTI_sf"/>
</dbReference>
<evidence type="ECO:0000256" key="3">
    <source>
        <dbReference type="ARBA" id="ARBA00022490"/>
    </source>
</evidence>
<dbReference type="InterPro" id="IPR000980">
    <property type="entry name" value="SH2"/>
</dbReference>
<dbReference type="InterPro" id="IPR052409">
    <property type="entry name" value="Myosin-III_kinase_activity"/>
</dbReference>
<dbReference type="Pfam" id="PF00014">
    <property type="entry name" value="Kunitz_BPTI"/>
    <property type="match status" value="2"/>
</dbReference>
<dbReference type="PANTHER" id="PTHR46256:SF5">
    <property type="entry name" value="MYOSIN-IIIB-LIKE"/>
    <property type="match status" value="1"/>
</dbReference>
<dbReference type="InterPro" id="IPR036961">
    <property type="entry name" value="Kinesin_motor_dom_sf"/>
</dbReference>
<dbReference type="GO" id="GO:0048731">
    <property type="term" value="P:system development"/>
    <property type="evidence" value="ECO:0007669"/>
    <property type="project" value="UniProtKB-ARBA"/>
</dbReference>
<keyword evidence="6 13" id="KW-0067">ATP-binding</keyword>
<dbReference type="GO" id="GO:0005524">
    <property type="term" value="F:ATP binding"/>
    <property type="evidence" value="ECO:0007669"/>
    <property type="project" value="UniProtKB-UniRule"/>
</dbReference>
<dbReference type="EMBL" id="VCAZ01000043">
    <property type="protein sequence ID" value="TSM28154.1"/>
    <property type="molecule type" value="Genomic_DNA"/>
</dbReference>
<dbReference type="InterPro" id="IPR020901">
    <property type="entry name" value="Prtase_inh_Kunz-CS"/>
</dbReference>
<dbReference type="PROSITE" id="PS50096">
    <property type="entry name" value="IQ"/>
    <property type="match status" value="1"/>
</dbReference>
<dbReference type="SMART" id="SM00242">
    <property type="entry name" value="MYSc"/>
    <property type="match status" value="1"/>
</dbReference>
<dbReference type="GO" id="GO:0000146">
    <property type="term" value="F:microfilament motor activity"/>
    <property type="evidence" value="ECO:0007669"/>
    <property type="project" value="TreeGrafter"/>
</dbReference>
<dbReference type="SMART" id="SM00131">
    <property type="entry name" value="KU"/>
    <property type="match status" value="2"/>
</dbReference>